<organism evidence="1 2">
    <name type="scientific">Fundidesulfovibrio magnetotacticus</name>
    <dbReference type="NCBI Taxonomy" id="2730080"/>
    <lineage>
        <taxon>Bacteria</taxon>
        <taxon>Pseudomonadati</taxon>
        <taxon>Thermodesulfobacteriota</taxon>
        <taxon>Desulfovibrionia</taxon>
        <taxon>Desulfovibrionales</taxon>
        <taxon>Desulfovibrionaceae</taxon>
        <taxon>Fundidesulfovibrio</taxon>
    </lineage>
</organism>
<sequence length="271" mass="28675">MSQDTVSLLIHVPDLTPQAAPDVPPAVRFLDPGLAPADPPGRWFRPPDLPLDEASARALTAQFTQLARESRSVADVSAYAPSLQDAYGSTSFAIKDGLEAALEGRQDQEIRKRALARAQAELCLAWALEEVSRELDGLTAKLDGQWADFEKTLGLDEEDPLGGEEAALSGAKPDLVPAGPGLPLAVFVDAALTVLPPQCGLHASDEALASSWEEFGVAFAPADAALTAALGLAGAYRAARAPGWRLCLSRRSDPARPWLDAERTVLVPVRG</sequence>
<keyword evidence="2" id="KW-1185">Reference proteome</keyword>
<reference evidence="1 2" key="1">
    <citation type="submission" date="2020-04" db="EMBL/GenBank/DDBJ databases">
        <authorList>
            <consortium name="Desulfovibrio sp. FSS-1 genome sequencing consortium"/>
            <person name="Shimoshige H."/>
            <person name="Kobayashi H."/>
            <person name="Maekawa T."/>
        </authorList>
    </citation>
    <scope>NUCLEOTIDE SEQUENCE [LARGE SCALE GENOMIC DNA]</scope>
    <source>
        <strain evidence="1 2">SIID29052-01</strain>
    </source>
</reference>
<gene>
    <name evidence="1" type="ORF">NNJEOMEG_02415</name>
</gene>
<dbReference type="RefSeq" id="WP_173084768.1">
    <property type="nucleotide sequence ID" value="NZ_BLTE01000010.1"/>
</dbReference>
<evidence type="ECO:0000313" key="2">
    <source>
        <dbReference type="Proteomes" id="UP000494245"/>
    </source>
</evidence>
<proteinExistence type="predicted"/>
<name>A0A6V8LWB7_9BACT</name>
<comment type="caution">
    <text evidence="1">The sequence shown here is derived from an EMBL/GenBank/DDBJ whole genome shotgun (WGS) entry which is preliminary data.</text>
</comment>
<protein>
    <submittedName>
        <fullName evidence="1">Uncharacterized protein</fullName>
    </submittedName>
</protein>
<reference evidence="1 2" key="2">
    <citation type="submission" date="2020-05" db="EMBL/GenBank/DDBJ databases">
        <title>Draft genome sequence of Desulfovibrio sp. strainFSS-1.</title>
        <authorList>
            <person name="Shimoshige H."/>
            <person name="Kobayashi H."/>
            <person name="Maekawa T."/>
        </authorList>
    </citation>
    <scope>NUCLEOTIDE SEQUENCE [LARGE SCALE GENOMIC DNA]</scope>
    <source>
        <strain evidence="1 2">SIID29052-01</strain>
    </source>
</reference>
<dbReference type="EMBL" id="BLTE01000010">
    <property type="protein sequence ID" value="GFK94568.1"/>
    <property type="molecule type" value="Genomic_DNA"/>
</dbReference>
<accession>A0A6V8LWB7</accession>
<dbReference type="AlphaFoldDB" id="A0A6V8LWB7"/>
<dbReference type="Proteomes" id="UP000494245">
    <property type="component" value="Unassembled WGS sequence"/>
</dbReference>
<evidence type="ECO:0000313" key="1">
    <source>
        <dbReference type="EMBL" id="GFK94568.1"/>
    </source>
</evidence>